<dbReference type="Gene3D" id="3.90.550.10">
    <property type="entry name" value="Spore Coat Polysaccharide Biosynthesis Protein SpsA, Chain A"/>
    <property type="match status" value="1"/>
</dbReference>
<dbReference type="Proteomes" id="UP000228380">
    <property type="component" value="Unplaced"/>
</dbReference>
<evidence type="ECO:0000313" key="18">
    <source>
        <dbReference type="RefSeq" id="XP_026662000.2"/>
    </source>
</evidence>
<keyword evidence="11" id="KW-0472">Membrane</keyword>
<evidence type="ECO:0000256" key="3">
    <source>
        <dbReference type="ARBA" id="ARBA00006492"/>
    </source>
</evidence>
<organism evidence="17 18">
    <name type="scientific">Phoenix dactylifera</name>
    <name type="common">Date palm</name>
    <dbReference type="NCBI Taxonomy" id="42345"/>
    <lineage>
        <taxon>Eukaryota</taxon>
        <taxon>Viridiplantae</taxon>
        <taxon>Streptophyta</taxon>
        <taxon>Embryophyta</taxon>
        <taxon>Tracheophyta</taxon>
        <taxon>Spermatophyta</taxon>
        <taxon>Magnoliopsida</taxon>
        <taxon>Liliopsida</taxon>
        <taxon>Arecaceae</taxon>
        <taxon>Coryphoideae</taxon>
        <taxon>Phoeniceae</taxon>
        <taxon>Phoenix</taxon>
    </lineage>
</organism>
<dbReference type="PANTHER" id="PTHR10468">
    <property type="entry name" value="PROTEIN O-LINKED-MANNOSE BETA-1,2-N-ACETYLGLUCOSAMINYLTRANSFERASE 1/ALPHA-1,3-MANNOSYL-GLYCOPROTEIN 2-BETA-N-ACETYLGLUCOSAMINYLTRANSFERASE"/>
    <property type="match status" value="1"/>
</dbReference>
<keyword evidence="5" id="KW-0808">Transferase</keyword>
<dbReference type="UniPathway" id="UPA00378"/>
<evidence type="ECO:0000256" key="6">
    <source>
        <dbReference type="ARBA" id="ARBA00022692"/>
    </source>
</evidence>
<evidence type="ECO:0000256" key="5">
    <source>
        <dbReference type="ARBA" id="ARBA00022679"/>
    </source>
</evidence>
<dbReference type="OrthoDB" id="440755at2759"/>
<evidence type="ECO:0000256" key="9">
    <source>
        <dbReference type="ARBA" id="ARBA00022989"/>
    </source>
</evidence>
<dbReference type="GO" id="GO:0000139">
    <property type="term" value="C:Golgi membrane"/>
    <property type="evidence" value="ECO:0007669"/>
    <property type="project" value="UniProtKB-SubCell"/>
</dbReference>
<evidence type="ECO:0000256" key="10">
    <source>
        <dbReference type="ARBA" id="ARBA00023034"/>
    </source>
</evidence>
<sequence>MKSIAKSENLGVASRTKFLSFPWSSHAWIPDLQQMRLLATQSECADRLASAVESERQCTSQMRSLIDQISVQQGKIVALEEEKKLQDEEFTHLKALVQDLEKKGLQSLLNNLEVPVAAVVIMACNRPDYLQRTIQSVLKYQTSVASKFPLFVSQDGTNRDVKNMALSFKQLTYLQHLDFTPVHTERPGELIAYYKIARHYKWALDELFIKHNFSRVIILEDDMEIAPDFFDYFEATASILENDKTIMAVSSWNDNGQVQFVHDPKTLYRSDFFPGLGWMLSKSIWDELSPKWPKAYWDDWIRLKEIHRERQFIHPEVCRTYNFGEHQGLWYRSASYRTEHIVLYQTELGSSMGQYFKKYLEPIKLNDVHVDWKTMDLSYLTEDKFLRHFAKLVAHAKPVHGPDLILKAHNTDGDAWIQYKDQADFEQIARQFGIFEEWKDGIPRTAYKGVVVFRHQTSRRIYLVGPDSLKLLGLEHS</sequence>
<evidence type="ECO:0000256" key="1">
    <source>
        <dbReference type="ARBA" id="ARBA00004323"/>
    </source>
</evidence>
<keyword evidence="4 16" id="KW-0328">Glycosyltransferase</keyword>
<dbReference type="InterPro" id="IPR029044">
    <property type="entry name" value="Nucleotide-diphossugar_trans"/>
</dbReference>
<comment type="subcellular location">
    <subcellularLocation>
        <location evidence="1 16">Golgi apparatus membrane</location>
        <topology evidence="1 16">Single-pass type II membrane protein</topology>
    </subcellularLocation>
</comment>
<proteinExistence type="inferred from homology"/>
<comment type="pathway">
    <text evidence="2 16">Protein modification; protein glycosylation.</text>
</comment>
<keyword evidence="17" id="KW-1185">Reference proteome</keyword>
<evidence type="ECO:0000256" key="13">
    <source>
        <dbReference type="ARBA" id="ARBA00038949"/>
    </source>
</evidence>
<dbReference type="GeneID" id="103710476"/>
<evidence type="ECO:0000256" key="7">
    <source>
        <dbReference type="ARBA" id="ARBA00022723"/>
    </source>
</evidence>
<evidence type="ECO:0000256" key="12">
    <source>
        <dbReference type="ARBA" id="ARBA00023211"/>
    </source>
</evidence>
<dbReference type="PANTHER" id="PTHR10468:SF0">
    <property type="entry name" value="ALPHA-1,3-MANNOSYL-GLYCOPROTEIN 2-BETA-N-ACETYLGLUCOSAMINYLTRANSFERASE"/>
    <property type="match status" value="1"/>
</dbReference>
<evidence type="ECO:0000256" key="4">
    <source>
        <dbReference type="ARBA" id="ARBA00022676"/>
    </source>
</evidence>
<keyword evidence="8 16" id="KW-0735">Signal-anchor</keyword>
<evidence type="ECO:0000256" key="15">
    <source>
        <dbReference type="ARBA" id="ARBA00049421"/>
    </source>
</evidence>
<dbReference type="InterPro" id="IPR004139">
    <property type="entry name" value="Glyco_trans_13"/>
</dbReference>
<protein>
    <recommendedName>
        <fullName evidence="13 16">Alpha-1,3-mannosyl-glycoprotein 2-beta-N-acetylglucosaminyltransferase</fullName>
        <shortName evidence="16">GNT-I</shortName>
        <shortName evidence="16">GlcNAc-T I</shortName>
        <ecNumber evidence="13 16">2.4.1.101</ecNumber>
    </recommendedName>
    <alternativeName>
        <fullName evidence="14 16">N-glycosyl-oligosaccharide-glycoprotein N-acetylglucosaminyltransferase I</fullName>
    </alternativeName>
</protein>
<keyword evidence="7 16" id="KW-0479">Metal-binding</keyword>
<comment type="function">
    <text evidence="16">Initiates complex N-linked carbohydrate formation. Essential for the conversion of high-mannose to hybrid and complex N-glycans.</text>
</comment>
<comment type="catalytic activity">
    <reaction evidence="15 16">
        <text>N(4)-(alpha-D-Man-(1-&gt;3)-[alpha-D-Man-(1-&gt;3)-[alpha-D-Man-(1-&gt;6)]-alpha-D-Man-(1-&gt;6)]-beta-D-Man-(1-&gt;4)-beta-D-GlcNAc-(1-&gt;4)-beta-D-GlcNAc)-L-asparaginyl-[protein] (N-glucan mannose isomer 5A1,2) + UDP-N-acetyl-alpha-D-glucosamine = N(4)-{beta-D-GlcNAc-(1-&gt;2)-alpha-D-Man-(1-&gt;3)-[alpha-D-Man-(1-&gt;3)-[alpha-D-Man-(1-&gt;6)]-alpha-D-Man-(1-&gt;6)]-beta-D-Man-(1-&gt;4)-beta-D-GlcNAc-(1-&gt;4)-beta-D-GlcNAc}-L-asparaginyl-[protein] + UDP + H(+)</text>
        <dbReference type="Rhea" id="RHEA:11456"/>
        <dbReference type="Rhea" id="RHEA-COMP:14367"/>
        <dbReference type="Rhea" id="RHEA-COMP:14368"/>
        <dbReference type="ChEBI" id="CHEBI:15378"/>
        <dbReference type="ChEBI" id="CHEBI:57705"/>
        <dbReference type="ChEBI" id="CHEBI:58223"/>
        <dbReference type="ChEBI" id="CHEBI:59087"/>
        <dbReference type="ChEBI" id="CHEBI:60625"/>
        <dbReference type="EC" id="2.4.1.101"/>
    </reaction>
</comment>
<evidence type="ECO:0000256" key="16">
    <source>
        <dbReference type="RuleBase" id="RU368119"/>
    </source>
</evidence>
<dbReference type="Gene3D" id="3.10.180.20">
    <property type="entry name" value="N-Acetylglucosaminyltransferase I, Domain 2"/>
    <property type="match status" value="1"/>
</dbReference>
<keyword evidence="9" id="KW-1133">Transmembrane helix</keyword>
<gene>
    <name evidence="18" type="primary">LOC103710476</name>
</gene>
<dbReference type="EC" id="2.4.1.101" evidence="13 16"/>
<dbReference type="Pfam" id="PF03071">
    <property type="entry name" value="GNT-I"/>
    <property type="match status" value="1"/>
</dbReference>
<keyword evidence="12 16" id="KW-0464">Manganese</keyword>
<dbReference type="AlphaFoldDB" id="A0A8B8J6S4"/>
<evidence type="ECO:0000256" key="14">
    <source>
        <dbReference type="ARBA" id="ARBA00041712"/>
    </source>
</evidence>
<dbReference type="InterPro" id="IPR052261">
    <property type="entry name" value="Glycosyltransferase_13"/>
</dbReference>
<evidence type="ECO:0000313" key="17">
    <source>
        <dbReference type="Proteomes" id="UP000228380"/>
    </source>
</evidence>
<comment type="cofactor">
    <cofactor evidence="16">
        <name>Mn(2+)</name>
        <dbReference type="ChEBI" id="CHEBI:29035"/>
    </cofactor>
    <text evidence="16">The cofactor is mostly bound to the substrate.</text>
</comment>
<dbReference type="FunFam" id="3.10.180.20:FF:000002">
    <property type="entry name" value="Alpha-1,3-mannosyl-glycoprotein 2-beta-N-acetylglucosaminyltransferase"/>
    <property type="match status" value="1"/>
</dbReference>
<dbReference type="GO" id="GO:0030145">
    <property type="term" value="F:manganese ion binding"/>
    <property type="evidence" value="ECO:0007669"/>
    <property type="project" value="UniProtKB-UniRule"/>
</dbReference>
<dbReference type="FunFam" id="3.90.550.10:FF:000090">
    <property type="entry name" value="Alpha-1,3-mannosyl-glycoprotein 2-beta-N-acetylglucosaminyltransferase"/>
    <property type="match status" value="1"/>
</dbReference>
<keyword evidence="6" id="KW-0812">Transmembrane</keyword>
<dbReference type="RefSeq" id="XP_026662000.2">
    <property type="nucleotide sequence ID" value="XM_026806199.2"/>
</dbReference>
<reference evidence="18" key="1">
    <citation type="submission" date="2025-08" db="UniProtKB">
        <authorList>
            <consortium name="RefSeq"/>
        </authorList>
    </citation>
    <scope>IDENTIFICATION</scope>
    <source>
        <tissue evidence="18">Young leaves</tissue>
    </source>
</reference>
<dbReference type="SUPFAM" id="SSF53448">
    <property type="entry name" value="Nucleotide-diphospho-sugar transferases"/>
    <property type="match status" value="1"/>
</dbReference>
<dbReference type="CDD" id="cd02514">
    <property type="entry name" value="GT13_GLCNAC-TI"/>
    <property type="match status" value="1"/>
</dbReference>
<accession>A0A8B8J6S4</accession>
<evidence type="ECO:0000256" key="8">
    <source>
        <dbReference type="ARBA" id="ARBA00022968"/>
    </source>
</evidence>
<keyword evidence="10 16" id="KW-0333">Golgi apparatus</keyword>
<name>A0A8B8J6S4_PHODC</name>
<comment type="similarity">
    <text evidence="3 16">Belongs to the glycosyltransferase 13 family.</text>
</comment>
<evidence type="ECO:0000256" key="2">
    <source>
        <dbReference type="ARBA" id="ARBA00004922"/>
    </source>
</evidence>
<dbReference type="GO" id="GO:0003827">
    <property type="term" value="F:alpha-1,3-mannosylglycoprotein 2-beta-N-acetylglucosaminyltransferase activity"/>
    <property type="evidence" value="ECO:0007669"/>
    <property type="project" value="UniProtKB-UniRule"/>
</dbReference>
<evidence type="ECO:0000256" key="11">
    <source>
        <dbReference type="ARBA" id="ARBA00023136"/>
    </source>
</evidence>